<dbReference type="AlphaFoldDB" id="A0A7C4EKQ5"/>
<comment type="caution">
    <text evidence="1">The sequence shown here is derived from an EMBL/GenBank/DDBJ whole genome shotgun (WGS) entry which is preliminary data.</text>
</comment>
<dbReference type="EMBL" id="DSRP01000289">
    <property type="protein sequence ID" value="HGG92135.1"/>
    <property type="molecule type" value="Genomic_DNA"/>
</dbReference>
<dbReference type="InterPro" id="IPR007922">
    <property type="entry name" value="DciA-like"/>
</dbReference>
<accession>A0A7C4EKQ5</accession>
<sequence>MRALGELIVSFASRADAAQGFRLAMLWPRWREVLGDVAPYASPLGHRRTILILGVDDPVAMQESHYDAPDILERVNAFLGQQVFDKIQFDLLQGKTPLDAARNEAMTFWRPTRPVIANLGNLRLDPDTAVGRSYAAYVRQFGPGR</sequence>
<gene>
    <name evidence="1" type="ORF">ENR59_04200</name>
</gene>
<evidence type="ECO:0000313" key="1">
    <source>
        <dbReference type="EMBL" id="HGG92135.1"/>
    </source>
</evidence>
<dbReference type="Pfam" id="PF05258">
    <property type="entry name" value="DciA"/>
    <property type="match status" value="1"/>
</dbReference>
<proteinExistence type="predicted"/>
<reference evidence="1" key="1">
    <citation type="journal article" date="2020" name="mSystems">
        <title>Genome- and Community-Level Interaction Insights into Carbon Utilization and Element Cycling Functions of Hydrothermarchaeota in Hydrothermal Sediment.</title>
        <authorList>
            <person name="Zhou Z."/>
            <person name="Liu Y."/>
            <person name="Xu W."/>
            <person name="Pan J."/>
            <person name="Luo Z.H."/>
            <person name="Li M."/>
        </authorList>
    </citation>
    <scope>NUCLEOTIDE SEQUENCE [LARGE SCALE GENOMIC DNA]</scope>
    <source>
        <strain evidence="1">SpSt-413</strain>
    </source>
</reference>
<protein>
    <submittedName>
        <fullName evidence="1">DUF721 domain-containing protein</fullName>
    </submittedName>
</protein>
<name>A0A7C4EKQ5_9BACT</name>
<organism evidence="1">
    <name type="scientific">Fundidesulfovibrio putealis</name>
    <dbReference type="NCBI Taxonomy" id="270496"/>
    <lineage>
        <taxon>Bacteria</taxon>
        <taxon>Pseudomonadati</taxon>
        <taxon>Thermodesulfobacteriota</taxon>
        <taxon>Desulfovibrionia</taxon>
        <taxon>Desulfovibrionales</taxon>
        <taxon>Desulfovibrionaceae</taxon>
        <taxon>Fundidesulfovibrio</taxon>
    </lineage>
</organism>